<dbReference type="Proteomes" id="UP001143981">
    <property type="component" value="Unassembled WGS sequence"/>
</dbReference>
<keyword evidence="5" id="KW-1185">Reference proteome</keyword>
<protein>
    <recommendedName>
        <fullName evidence="3">HMG box domain-containing protein</fullName>
    </recommendedName>
</protein>
<evidence type="ECO:0000256" key="2">
    <source>
        <dbReference type="SAM" id="MobiDB-lite"/>
    </source>
</evidence>
<dbReference type="GO" id="GO:0005634">
    <property type="term" value="C:nucleus"/>
    <property type="evidence" value="ECO:0007669"/>
    <property type="project" value="UniProtKB-UniRule"/>
</dbReference>
<name>A0A9W7XSD6_9FUNG</name>
<evidence type="ECO:0000313" key="4">
    <source>
        <dbReference type="EMBL" id="KAJ1718160.1"/>
    </source>
</evidence>
<keyword evidence="1" id="KW-0539">Nucleus</keyword>
<feature type="compositionally biased region" description="Polar residues" evidence="2">
    <location>
        <begin position="266"/>
        <end position="276"/>
    </location>
</feature>
<feature type="compositionally biased region" description="Low complexity" evidence="2">
    <location>
        <begin position="45"/>
        <end position="67"/>
    </location>
</feature>
<evidence type="ECO:0000256" key="1">
    <source>
        <dbReference type="PROSITE-ProRule" id="PRU00267"/>
    </source>
</evidence>
<dbReference type="OrthoDB" id="6247875at2759"/>
<dbReference type="GO" id="GO:0003677">
    <property type="term" value="F:DNA binding"/>
    <property type="evidence" value="ECO:0007669"/>
    <property type="project" value="UniProtKB-UniRule"/>
</dbReference>
<gene>
    <name evidence="4" type="ORF">LPJ61_006795</name>
</gene>
<dbReference type="SUPFAM" id="SSF47095">
    <property type="entry name" value="HMG-box"/>
    <property type="match status" value="1"/>
</dbReference>
<dbReference type="Gene3D" id="1.10.30.10">
    <property type="entry name" value="High mobility group box domain"/>
    <property type="match status" value="1"/>
</dbReference>
<comment type="caution">
    <text evidence="4">The sequence shown here is derived from an EMBL/GenBank/DDBJ whole genome shotgun (WGS) entry which is preliminary data.</text>
</comment>
<keyword evidence="1" id="KW-0238">DNA-binding</keyword>
<feature type="domain" description="HMG box" evidence="3">
    <location>
        <begin position="138"/>
        <end position="206"/>
    </location>
</feature>
<feature type="DNA-binding region" description="HMG box" evidence="1">
    <location>
        <begin position="138"/>
        <end position="206"/>
    </location>
</feature>
<evidence type="ECO:0000259" key="3">
    <source>
        <dbReference type="PROSITE" id="PS50118"/>
    </source>
</evidence>
<dbReference type="InterPro" id="IPR009071">
    <property type="entry name" value="HMG_box_dom"/>
</dbReference>
<dbReference type="SMART" id="SM00398">
    <property type="entry name" value="HMG"/>
    <property type="match status" value="1"/>
</dbReference>
<reference evidence="4" key="1">
    <citation type="submission" date="2022-07" db="EMBL/GenBank/DDBJ databases">
        <title>Phylogenomic reconstructions and comparative analyses of Kickxellomycotina fungi.</title>
        <authorList>
            <person name="Reynolds N.K."/>
            <person name="Stajich J.E."/>
            <person name="Barry K."/>
            <person name="Grigoriev I.V."/>
            <person name="Crous P."/>
            <person name="Smith M.E."/>
        </authorList>
    </citation>
    <scope>NUCLEOTIDE SEQUENCE</scope>
    <source>
        <strain evidence="4">BCRC 34381</strain>
    </source>
</reference>
<feature type="compositionally biased region" description="Low complexity" evidence="2">
    <location>
        <begin position="1"/>
        <end position="19"/>
    </location>
</feature>
<feature type="region of interest" description="Disordered" evidence="2">
    <location>
        <begin position="1"/>
        <end position="67"/>
    </location>
</feature>
<dbReference type="PROSITE" id="PS50118">
    <property type="entry name" value="HMG_BOX_2"/>
    <property type="match status" value="1"/>
</dbReference>
<dbReference type="InterPro" id="IPR036910">
    <property type="entry name" value="HMG_box_dom_sf"/>
</dbReference>
<accession>A0A9W7XSD6</accession>
<organism evidence="4 5">
    <name type="scientific">Coemansia biformis</name>
    <dbReference type="NCBI Taxonomy" id="1286918"/>
    <lineage>
        <taxon>Eukaryota</taxon>
        <taxon>Fungi</taxon>
        <taxon>Fungi incertae sedis</taxon>
        <taxon>Zoopagomycota</taxon>
        <taxon>Kickxellomycotina</taxon>
        <taxon>Kickxellomycetes</taxon>
        <taxon>Kickxellales</taxon>
        <taxon>Kickxellaceae</taxon>
        <taxon>Coemansia</taxon>
    </lineage>
</organism>
<sequence length="282" mass="32456">MAMMGGMPQQQQPSRPAQPYAFMYPSPPQQHQQHQHQQHQHQQHQQHQAPSQRRQSPASSASSRVVSEPTCGVYRVNEGSEAALHTAQQVVMADGRLFIEHIPGHNVVFVPRELPPSMALQRVAGSRVAKQRVRTPAQARPTNVFFKYRSNKQRELQEAHPRLNQTIISQMVAEHWRREPAEVKDKYKLEYKEEMRKYELSKKLRRNRPDPEYFEADDTTVRSDSLSYDHHHDMDGHPMMHEPMSLGISQPSSHSAAGAQRHRSFTLPTDSAQQLGINRLIH</sequence>
<feature type="compositionally biased region" description="Basic and acidic residues" evidence="2">
    <location>
        <begin position="227"/>
        <end position="240"/>
    </location>
</feature>
<dbReference type="Pfam" id="PF00505">
    <property type="entry name" value="HMG_box"/>
    <property type="match status" value="1"/>
</dbReference>
<feature type="compositionally biased region" description="Basic residues" evidence="2">
    <location>
        <begin position="33"/>
        <end position="44"/>
    </location>
</feature>
<dbReference type="AlphaFoldDB" id="A0A9W7XSD6"/>
<feature type="region of interest" description="Disordered" evidence="2">
    <location>
        <begin position="209"/>
        <end position="282"/>
    </location>
</feature>
<dbReference type="EMBL" id="JANBOI010003757">
    <property type="protein sequence ID" value="KAJ1718160.1"/>
    <property type="molecule type" value="Genomic_DNA"/>
</dbReference>
<evidence type="ECO:0000313" key="5">
    <source>
        <dbReference type="Proteomes" id="UP001143981"/>
    </source>
</evidence>
<proteinExistence type="predicted"/>